<dbReference type="InterPro" id="IPR001940">
    <property type="entry name" value="Peptidase_S1C"/>
</dbReference>
<dbReference type="SUPFAM" id="SSF50156">
    <property type="entry name" value="PDZ domain-like"/>
    <property type="match status" value="2"/>
</dbReference>
<keyword evidence="2" id="KW-0645">Protease</keyword>
<dbReference type="PROSITE" id="PS50106">
    <property type="entry name" value="PDZ"/>
    <property type="match status" value="1"/>
</dbReference>
<accession>A0A7C4QRV4</accession>
<dbReference type="GO" id="GO:0004252">
    <property type="term" value="F:serine-type endopeptidase activity"/>
    <property type="evidence" value="ECO:0007669"/>
    <property type="project" value="InterPro"/>
</dbReference>
<keyword evidence="3" id="KW-0378">Hydrolase</keyword>
<evidence type="ECO:0000259" key="4">
    <source>
        <dbReference type="PROSITE" id="PS50106"/>
    </source>
</evidence>
<dbReference type="InterPro" id="IPR001478">
    <property type="entry name" value="PDZ"/>
</dbReference>
<dbReference type="InterPro" id="IPR029058">
    <property type="entry name" value="AB_hydrolase_fold"/>
</dbReference>
<reference evidence="5" key="1">
    <citation type="journal article" date="2020" name="mSystems">
        <title>Genome- and Community-Level Interaction Insights into Carbon Utilization and Element Cycling Functions of Hydrothermarchaeota in Hydrothermal Sediment.</title>
        <authorList>
            <person name="Zhou Z."/>
            <person name="Liu Y."/>
            <person name="Xu W."/>
            <person name="Pan J."/>
            <person name="Luo Z.H."/>
            <person name="Li M."/>
        </authorList>
    </citation>
    <scope>NUCLEOTIDE SEQUENCE [LARGE SCALE GENOMIC DNA]</scope>
    <source>
        <strain evidence="5">SpSt-508</strain>
    </source>
</reference>
<evidence type="ECO:0000256" key="2">
    <source>
        <dbReference type="ARBA" id="ARBA00022670"/>
    </source>
</evidence>
<dbReference type="InterPro" id="IPR009003">
    <property type="entry name" value="Peptidase_S1_PA"/>
</dbReference>
<protein>
    <submittedName>
        <fullName evidence="5">PDZ domain-containing protein</fullName>
    </submittedName>
</protein>
<proteinExistence type="inferred from homology"/>
<dbReference type="AlphaFoldDB" id="A0A7C4QRV4"/>
<dbReference type="SUPFAM" id="SSF50494">
    <property type="entry name" value="Trypsin-like serine proteases"/>
    <property type="match status" value="1"/>
</dbReference>
<dbReference type="Gene3D" id="3.40.50.1820">
    <property type="entry name" value="alpha/beta hydrolase"/>
    <property type="match status" value="1"/>
</dbReference>
<dbReference type="SMART" id="SM00228">
    <property type="entry name" value="PDZ"/>
    <property type="match status" value="2"/>
</dbReference>
<comment type="similarity">
    <text evidence="1">Belongs to the peptidase S1C family.</text>
</comment>
<dbReference type="SUPFAM" id="SSF53474">
    <property type="entry name" value="alpha/beta-Hydrolases"/>
    <property type="match status" value="1"/>
</dbReference>
<dbReference type="CDD" id="cd23081">
    <property type="entry name" value="cpPDZ_EcRseP-like"/>
    <property type="match status" value="1"/>
</dbReference>
<evidence type="ECO:0000256" key="3">
    <source>
        <dbReference type="ARBA" id="ARBA00022801"/>
    </source>
</evidence>
<organism evidence="5">
    <name type="scientific">Schlesneria paludicola</name>
    <dbReference type="NCBI Taxonomy" id="360056"/>
    <lineage>
        <taxon>Bacteria</taxon>
        <taxon>Pseudomonadati</taxon>
        <taxon>Planctomycetota</taxon>
        <taxon>Planctomycetia</taxon>
        <taxon>Planctomycetales</taxon>
        <taxon>Planctomycetaceae</taxon>
        <taxon>Schlesneria</taxon>
    </lineage>
</organism>
<evidence type="ECO:0000313" key="5">
    <source>
        <dbReference type="EMBL" id="HGT40745.1"/>
    </source>
</evidence>
<dbReference type="Pfam" id="PF13365">
    <property type="entry name" value="Trypsin_2"/>
    <property type="match status" value="1"/>
</dbReference>
<gene>
    <name evidence="5" type="ORF">ENS64_15990</name>
</gene>
<comment type="caution">
    <text evidence="5">The sequence shown here is derived from an EMBL/GenBank/DDBJ whole genome shotgun (WGS) entry which is preliminary data.</text>
</comment>
<dbReference type="Gene3D" id="2.30.42.10">
    <property type="match status" value="2"/>
</dbReference>
<dbReference type="EMBL" id="DSVQ01000018">
    <property type="protein sequence ID" value="HGT40745.1"/>
    <property type="molecule type" value="Genomic_DNA"/>
</dbReference>
<dbReference type="InterPro" id="IPR036034">
    <property type="entry name" value="PDZ_sf"/>
</dbReference>
<dbReference type="InterPro" id="IPR043504">
    <property type="entry name" value="Peptidase_S1_PA_chymotrypsin"/>
</dbReference>
<dbReference type="Pfam" id="PF13180">
    <property type="entry name" value="PDZ_2"/>
    <property type="match status" value="2"/>
</dbReference>
<dbReference type="PANTHER" id="PTHR22939">
    <property type="entry name" value="SERINE PROTEASE FAMILY S1C HTRA-RELATED"/>
    <property type="match status" value="1"/>
</dbReference>
<dbReference type="PANTHER" id="PTHR22939:SF129">
    <property type="entry name" value="SERINE PROTEASE HTRA2, MITOCHONDRIAL"/>
    <property type="match status" value="1"/>
</dbReference>
<dbReference type="GO" id="GO:0006508">
    <property type="term" value="P:proteolysis"/>
    <property type="evidence" value="ECO:0007669"/>
    <property type="project" value="UniProtKB-KW"/>
</dbReference>
<sequence length="698" mass="74767">MVDCWMTARPGRAPGASGLQPCPVDCESFMPTLRLRWLLPALVLWLSFPAHAAADGAAADGATADGAPPTADVEALEEQAFQQAAALAAPCVVRIETIGGLQQLAPGLSASAVTSGVIVSADGEIVTSAFTFAAKPSSIVVTLADGRRFPARKIATDRQRMITLLKIDATGLPAARPAPRSSFRVGQWSLALGRTFDADHVNVSVGVISALDRIWGKALQSDAKISPVNYGGPLIDIEGRVLGILAPLSPQASGETAGVEWYDSGIGFAVPLVDLLDRLPALRGGEDLFPGLMGVTFRGRASITAQPVVDRVRLNSPAAQAGLKKDDRIVAVDGTPVETVAQVRHILGRKYAGESLEVQVVRGTERLTLRMTLAAELPPYEAGFLGILPARHTEAEAPPPVRFVLPDSPAAEIGLQPHDQIVKWNDQDVSSTSQLADLVSRLPPGATAQLTYRRGETAHTADVKLAAYPSTVPAQVPAAVFPNVSAGTVPQGTTGRRQETLPGHNRTYWMYVPETYRPDRPQGVMVFLHPSGQPLEAAVLRAWKAECDRRGIILVAPQCETPRGWNPNDLEFVHDVLAKVRADLAVDPARIWVQAVGDAGPFAALWAFRERSVVKGLALIEAPLSAELPEHDPEARQQFYVACDPQFAGRRSVMQFVDALRKARYPTVFSQTEKGEAAYLPEAAVAELARWADSLDRI</sequence>
<dbReference type="PRINTS" id="PR00834">
    <property type="entry name" value="PROTEASES2C"/>
</dbReference>
<dbReference type="Gene3D" id="2.40.10.10">
    <property type="entry name" value="Trypsin-like serine proteases"/>
    <property type="match status" value="2"/>
</dbReference>
<evidence type="ECO:0000256" key="1">
    <source>
        <dbReference type="ARBA" id="ARBA00010541"/>
    </source>
</evidence>
<name>A0A7C4QRV4_9PLAN</name>
<feature type="domain" description="PDZ" evidence="4">
    <location>
        <begin position="291"/>
        <end position="364"/>
    </location>
</feature>